<accession>A0A2A6C5I3</accession>
<organism evidence="1 2">
    <name type="scientific">Pristionchus pacificus</name>
    <name type="common">Parasitic nematode worm</name>
    <dbReference type="NCBI Taxonomy" id="54126"/>
    <lineage>
        <taxon>Eukaryota</taxon>
        <taxon>Metazoa</taxon>
        <taxon>Ecdysozoa</taxon>
        <taxon>Nematoda</taxon>
        <taxon>Chromadorea</taxon>
        <taxon>Rhabditida</taxon>
        <taxon>Rhabditina</taxon>
        <taxon>Diplogasteromorpha</taxon>
        <taxon>Diplogasteroidea</taxon>
        <taxon>Neodiplogasteridae</taxon>
        <taxon>Pristionchus</taxon>
    </lineage>
</organism>
<dbReference type="Proteomes" id="UP000005239">
    <property type="component" value="Unassembled WGS sequence"/>
</dbReference>
<reference evidence="2" key="1">
    <citation type="journal article" date="2008" name="Nat. Genet.">
        <title>The Pristionchus pacificus genome provides a unique perspective on nematode lifestyle and parasitism.</title>
        <authorList>
            <person name="Dieterich C."/>
            <person name="Clifton S.W."/>
            <person name="Schuster L.N."/>
            <person name="Chinwalla A."/>
            <person name="Delehaunty K."/>
            <person name="Dinkelacker I."/>
            <person name="Fulton L."/>
            <person name="Fulton R."/>
            <person name="Godfrey J."/>
            <person name="Minx P."/>
            <person name="Mitreva M."/>
            <person name="Roeseler W."/>
            <person name="Tian H."/>
            <person name="Witte H."/>
            <person name="Yang S.P."/>
            <person name="Wilson R.K."/>
            <person name="Sommer R.J."/>
        </authorList>
    </citation>
    <scope>NUCLEOTIDE SEQUENCE [LARGE SCALE GENOMIC DNA]</scope>
    <source>
        <strain evidence="2">PS312</strain>
    </source>
</reference>
<gene>
    <name evidence="1" type="primary">WBGene00273007</name>
</gene>
<sequence length="280" mass="31980">MNSTENAAHMHISVNSVYRVVSAIAIVLSLANLIFILLLQCSRDPALHTPFYRIFKVNVLYAVGNMLSRTNFYACFGSPLEIIVVDSWSKWRTGALFSIQFSIPVGITVAFPDLEYTTNDRGCFTYREHDVSVSILRSTIHSIFVFPSLLFMKLTVSKLREFRNKKNVSPVARRQQEGLIKYTIYCAIIQIVQGTVILIRIIIIEERIPEAYHYTPLFVYIMNLSYENLPTILLIVLSNSVRRRLIRLITCSASTFQTVDLPTTNSANDYLFTRKYTPSA</sequence>
<evidence type="ECO:0000313" key="2">
    <source>
        <dbReference type="Proteomes" id="UP000005239"/>
    </source>
</evidence>
<reference evidence="1" key="2">
    <citation type="submission" date="2022-06" db="UniProtKB">
        <authorList>
            <consortium name="EnsemblMetazoa"/>
        </authorList>
    </citation>
    <scope>IDENTIFICATION</scope>
    <source>
        <strain evidence="1">PS312</strain>
    </source>
</reference>
<dbReference type="AlphaFoldDB" id="A0A2A6C5I3"/>
<keyword evidence="2" id="KW-1185">Reference proteome</keyword>
<protein>
    <submittedName>
        <fullName evidence="1">Uncharacterized protein</fullName>
    </submittedName>
</protein>
<accession>A0A8R1YP53</accession>
<name>A0A2A6C5I3_PRIPA</name>
<proteinExistence type="predicted"/>
<dbReference type="EnsemblMetazoa" id="PPA34638.1">
    <property type="protein sequence ID" value="PPA34638.1"/>
    <property type="gene ID" value="WBGene00273007"/>
</dbReference>
<evidence type="ECO:0000313" key="1">
    <source>
        <dbReference type="EnsemblMetazoa" id="PPA34638.1"/>
    </source>
</evidence>